<dbReference type="AlphaFoldDB" id="A0A173UM26"/>
<protein>
    <submittedName>
        <fullName evidence="1">Uncharacterized protein</fullName>
    </submittedName>
</protein>
<evidence type="ECO:0000313" key="1">
    <source>
        <dbReference type="EMBL" id="CUN16113.1"/>
    </source>
</evidence>
<dbReference type="RefSeq" id="WP_055169839.1">
    <property type="nucleotide sequence ID" value="NZ_CYXX01000016.1"/>
</dbReference>
<gene>
    <name evidence="1" type="ORF">ERS852444_02156</name>
</gene>
<accession>A0A173UM26</accession>
<evidence type="ECO:0000313" key="2">
    <source>
        <dbReference type="Proteomes" id="UP000095453"/>
    </source>
</evidence>
<organism evidence="1 2">
    <name type="scientific">Roseburia inulinivorans</name>
    <dbReference type="NCBI Taxonomy" id="360807"/>
    <lineage>
        <taxon>Bacteria</taxon>
        <taxon>Bacillati</taxon>
        <taxon>Bacillota</taxon>
        <taxon>Clostridia</taxon>
        <taxon>Lachnospirales</taxon>
        <taxon>Lachnospiraceae</taxon>
        <taxon>Roseburia</taxon>
    </lineage>
</organism>
<proteinExistence type="predicted"/>
<dbReference type="EMBL" id="CYXX01000016">
    <property type="protein sequence ID" value="CUN16113.1"/>
    <property type="molecule type" value="Genomic_DNA"/>
</dbReference>
<dbReference type="Proteomes" id="UP000095453">
    <property type="component" value="Unassembled WGS sequence"/>
</dbReference>
<reference evidence="1 2" key="1">
    <citation type="submission" date="2015-09" db="EMBL/GenBank/DDBJ databases">
        <authorList>
            <consortium name="Pathogen Informatics"/>
        </authorList>
    </citation>
    <scope>NUCLEOTIDE SEQUENCE [LARGE SCALE GENOMIC DNA]</scope>
    <source>
        <strain evidence="1 2">2789STDY5608887</strain>
    </source>
</reference>
<name>A0A173UM26_9FIRM</name>
<sequence length="212" mass="24539">MRTDERIALLDQMRRVKEQGEKEVQAPEEKTLTLEDALAALSEGKLELEDGRLLEFEICPYFKEEFPFICFKGFYQASQEDESGRILVNHTEGVSQIINWTPQKRAAKTLEQWSNLLVNGMAANRLSAQILKKKSLETVEYFCFEVPAGEKRVWNILFRFKTQWMEFTGNYNCLKEDVGTYGVLLEAMVVKLDEWMRKREGACADGRSYQGV</sequence>